<sequence>MKPTNKQPLFIVTGASGVGKSTLCEQLFLREKQYIVMESDLLWNNFYNTPDDDYCEYRRLWMRICANISQIGMPVVLCGCAVPKQFENQPEREMFSRIHYLAAVCDTAVLEDRMRRGRKINDENWIKSSCDFNHWLKQNANNTDPEITLLDTTDISPLQAAEAAHKWIMERIGAF</sequence>
<dbReference type="Gene3D" id="3.40.50.300">
    <property type="entry name" value="P-loop containing nucleotide triphosphate hydrolases"/>
    <property type="match status" value="1"/>
</dbReference>
<dbReference type="AlphaFoldDB" id="A0A9D1DNE3"/>
<reference evidence="1" key="1">
    <citation type="submission" date="2020-10" db="EMBL/GenBank/DDBJ databases">
        <authorList>
            <person name="Gilroy R."/>
        </authorList>
    </citation>
    <scope>NUCLEOTIDE SEQUENCE</scope>
    <source>
        <strain evidence="1">ChiSjej1B19-7085</strain>
    </source>
</reference>
<protein>
    <submittedName>
        <fullName evidence="1">AAA family ATPase</fullName>
    </submittedName>
</protein>
<gene>
    <name evidence="1" type="ORF">IAA54_00075</name>
</gene>
<dbReference type="Proteomes" id="UP000886785">
    <property type="component" value="Unassembled WGS sequence"/>
</dbReference>
<organism evidence="1 2">
    <name type="scientific">Candidatus Gallacutalibacter pullicola</name>
    <dbReference type="NCBI Taxonomy" id="2840830"/>
    <lineage>
        <taxon>Bacteria</taxon>
        <taxon>Bacillati</taxon>
        <taxon>Bacillota</taxon>
        <taxon>Clostridia</taxon>
        <taxon>Eubacteriales</taxon>
        <taxon>Candidatus Gallacutalibacter</taxon>
    </lineage>
</organism>
<accession>A0A9D1DNE3</accession>
<comment type="caution">
    <text evidence="1">The sequence shown here is derived from an EMBL/GenBank/DDBJ whole genome shotgun (WGS) entry which is preliminary data.</text>
</comment>
<dbReference type="SUPFAM" id="SSF52540">
    <property type="entry name" value="P-loop containing nucleoside triphosphate hydrolases"/>
    <property type="match status" value="1"/>
</dbReference>
<proteinExistence type="predicted"/>
<evidence type="ECO:0000313" key="1">
    <source>
        <dbReference type="EMBL" id="HIR56043.1"/>
    </source>
</evidence>
<dbReference type="EMBL" id="DVHF01000002">
    <property type="protein sequence ID" value="HIR56043.1"/>
    <property type="molecule type" value="Genomic_DNA"/>
</dbReference>
<name>A0A9D1DNE3_9FIRM</name>
<reference evidence="1" key="2">
    <citation type="journal article" date="2021" name="PeerJ">
        <title>Extensive microbial diversity within the chicken gut microbiome revealed by metagenomics and culture.</title>
        <authorList>
            <person name="Gilroy R."/>
            <person name="Ravi A."/>
            <person name="Getino M."/>
            <person name="Pursley I."/>
            <person name="Horton D.L."/>
            <person name="Alikhan N.F."/>
            <person name="Baker D."/>
            <person name="Gharbi K."/>
            <person name="Hall N."/>
            <person name="Watson M."/>
            <person name="Adriaenssens E.M."/>
            <person name="Foster-Nyarko E."/>
            <person name="Jarju S."/>
            <person name="Secka A."/>
            <person name="Antonio M."/>
            <person name="Oren A."/>
            <person name="Chaudhuri R.R."/>
            <person name="La Ragione R."/>
            <person name="Hildebrand F."/>
            <person name="Pallen M.J."/>
        </authorList>
    </citation>
    <scope>NUCLEOTIDE SEQUENCE</scope>
    <source>
        <strain evidence="1">ChiSjej1B19-7085</strain>
    </source>
</reference>
<evidence type="ECO:0000313" key="2">
    <source>
        <dbReference type="Proteomes" id="UP000886785"/>
    </source>
</evidence>
<dbReference type="InterPro" id="IPR027417">
    <property type="entry name" value="P-loop_NTPase"/>
</dbReference>